<reference evidence="1" key="2">
    <citation type="journal article" date="2015" name="Data Brief">
        <title>Shoot transcriptome of the giant reed, Arundo donax.</title>
        <authorList>
            <person name="Barrero R.A."/>
            <person name="Guerrero F.D."/>
            <person name="Moolhuijzen P."/>
            <person name="Goolsby J.A."/>
            <person name="Tidwell J."/>
            <person name="Bellgard S.E."/>
            <person name="Bellgard M.I."/>
        </authorList>
    </citation>
    <scope>NUCLEOTIDE SEQUENCE</scope>
    <source>
        <tissue evidence="1">Shoot tissue taken approximately 20 cm above the soil surface</tissue>
    </source>
</reference>
<reference evidence="1" key="1">
    <citation type="submission" date="2014-09" db="EMBL/GenBank/DDBJ databases">
        <authorList>
            <person name="Magalhaes I.L.F."/>
            <person name="Oliveira U."/>
            <person name="Santos F.R."/>
            <person name="Vidigal T.H.D.A."/>
            <person name="Brescovit A.D."/>
            <person name="Santos A.J."/>
        </authorList>
    </citation>
    <scope>NUCLEOTIDE SEQUENCE</scope>
    <source>
        <tissue evidence="1">Shoot tissue taken approximately 20 cm above the soil surface</tissue>
    </source>
</reference>
<protein>
    <submittedName>
        <fullName evidence="1">Uncharacterized protein</fullName>
    </submittedName>
</protein>
<organism evidence="1">
    <name type="scientific">Arundo donax</name>
    <name type="common">Giant reed</name>
    <name type="synonym">Donax arundinaceus</name>
    <dbReference type="NCBI Taxonomy" id="35708"/>
    <lineage>
        <taxon>Eukaryota</taxon>
        <taxon>Viridiplantae</taxon>
        <taxon>Streptophyta</taxon>
        <taxon>Embryophyta</taxon>
        <taxon>Tracheophyta</taxon>
        <taxon>Spermatophyta</taxon>
        <taxon>Magnoliopsida</taxon>
        <taxon>Liliopsida</taxon>
        <taxon>Poales</taxon>
        <taxon>Poaceae</taxon>
        <taxon>PACMAD clade</taxon>
        <taxon>Arundinoideae</taxon>
        <taxon>Arundineae</taxon>
        <taxon>Arundo</taxon>
    </lineage>
</organism>
<name>A0A0A9BK68_ARUDO</name>
<evidence type="ECO:0000313" key="1">
    <source>
        <dbReference type="EMBL" id="JAD63781.1"/>
    </source>
</evidence>
<dbReference type="AlphaFoldDB" id="A0A0A9BK68"/>
<proteinExistence type="predicted"/>
<accession>A0A0A9BK68</accession>
<sequence>MSCHILKSEHIKKTNIVQFIWMESLEFTFSCVIFSHKSHSYKCLELRYFDGA</sequence>
<dbReference type="EMBL" id="GBRH01234114">
    <property type="protein sequence ID" value="JAD63781.1"/>
    <property type="molecule type" value="Transcribed_RNA"/>
</dbReference>